<organism evidence="2 3">
    <name type="scientific">Pendulispora albinea</name>
    <dbReference type="NCBI Taxonomy" id="2741071"/>
    <lineage>
        <taxon>Bacteria</taxon>
        <taxon>Pseudomonadati</taxon>
        <taxon>Myxococcota</taxon>
        <taxon>Myxococcia</taxon>
        <taxon>Myxococcales</taxon>
        <taxon>Sorangiineae</taxon>
        <taxon>Pendulisporaceae</taxon>
        <taxon>Pendulispora</taxon>
    </lineage>
</organism>
<evidence type="ECO:0000313" key="3">
    <source>
        <dbReference type="Proteomes" id="UP001370348"/>
    </source>
</evidence>
<sequence length="368" mass="40231">MSPSLSRKLLSIHRWCSVIVSVNYVFFALTGLVLIYHAEIDEALGVIPKDLADASGEMISMDRALTMAHEANPKLTPIFAVQPEELPGVALLAFAAGSERFRSAKVVAVDRHGGGRILPKLDILNTVTRFIVRLHAELLLRTPGRIGLGIVGGAILTSLVTGFVVYGPTMKRFVFGLLRRDKSPRTYLADIHKLLGVATFGWNVVIAATGVLLCFGSLLLQHYSRTEVSSFAAQYAGQPAVTDLSTIDRAIASAEATAPGRRWTRVIFPGAELSTPRHFTVFLEGGEGIEKHMFALTVVDAQDPANAKERDLPLYLKAFFVSEPLHFGDYGGLPLKLLWTAFTLLSLALSVTGVWTFFLGRFRRRARA</sequence>
<dbReference type="RefSeq" id="WP_394821653.1">
    <property type="nucleotide sequence ID" value="NZ_CP089984.1"/>
</dbReference>
<dbReference type="InterPro" id="IPR005625">
    <property type="entry name" value="PepSY-ass_TM"/>
</dbReference>
<keyword evidence="1" id="KW-0472">Membrane</keyword>
<keyword evidence="1" id="KW-0812">Transmembrane</keyword>
<name>A0ABZ2LM99_9BACT</name>
<keyword evidence="1" id="KW-1133">Transmembrane helix</keyword>
<evidence type="ECO:0000313" key="2">
    <source>
        <dbReference type="EMBL" id="WXB12036.1"/>
    </source>
</evidence>
<proteinExistence type="predicted"/>
<dbReference type="PANTHER" id="PTHR34219:SF3">
    <property type="entry name" value="BLL7967 PROTEIN"/>
    <property type="match status" value="1"/>
</dbReference>
<feature type="transmembrane region" description="Helical" evidence="1">
    <location>
        <begin position="12"/>
        <end position="36"/>
    </location>
</feature>
<keyword evidence="3" id="KW-1185">Reference proteome</keyword>
<accession>A0ABZ2LM99</accession>
<feature type="transmembrane region" description="Helical" evidence="1">
    <location>
        <begin position="337"/>
        <end position="359"/>
    </location>
</feature>
<protein>
    <submittedName>
        <fullName evidence="2">PepSY domain-containing protein</fullName>
    </submittedName>
</protein>
<feature type="transmembrane region" description="Helical" evidence="1">
    <location>
        <begin position="187"/>
        <end position="220"/>
    </location>
</feature>
<feature type="transmembrane region" description="Helical" evidence="1">
    <location>
        <begin position="146"/>
        <end position="166"/>
    </location>
</feature>
<dbReference type="Pfam" id="PF03929">
    <property type="entry name" value="PepSY_TM"/>
    <property type="match status" value="1"/>
</dbReference>
<reference evidence="2 3" key="1">
    <citation type="submission" date="2021-12" db="EMBL/GenBank/DDBJ databases">
        <title>Discovery of the Pendulisporaceae a myxobacterial family with distinct sporulation behavior and unique specialized metabolism.</title>
        <authorList>
            <person name="Garcia R."/>
            <person name="Popoff A."/>
            <person name="Bader C.D."/>
            <person name="Loehr J."/>
            <person name="Walesch S."/>
            <person name="Walt C."/>
            <person name="Boldt J."/>
            <person name="Bunk B."/>
            <person name="Haeckl F.J.F.P.J."/>
            <person name="Gunesch A.P."/>
            <person name="Birkelbach J."/>
            <person name="Nuebel U."/>
            <person name="Pietschmann T."/>
            <person name="Bach T."/>
            <person name="Mueller R."/>
        </authorList>
    </citation>
    <scope>NUCLEOTIDE SEQUENCE [LARGE SCALE GENOMIC DNA]</scope>
    <source>
        <strain evidence="2 3">MSr11954</strain>
    </source>
</reference>
<dbReference type="EMBL" id="CP089984">
    <property type="protein sequence ID" value="WXB12036.1"/>
    <property type="molecule type" value="Genomic_DNA"/>
</dbReference>
<gene>
    <name evidence="2" type="ORF">LZC94_29800</name>
</gene>
<dbReference type="Proteomes" id="UP001370348">
    <property type="component" value="Chromosome"/>
</dbReference>
<dbReference type="PANTHER" id="PTHR34219">
    <property type="entry name" value="IRON-REGULATED INNER MEMBRANE PROTEIN-RELATED"/>
    <property type="match status" value="1"/>
</dbReference>
<evidence type="ECO:0000256" key="1">
    <source>
        <dbReference type="SAM" id="Phobius"/>
    </source>
</evidence>